<evidence type="ECO:0000313" key="3">
    <source>
        <dbReference type="Proteomes" id="UP000051751"/>
    </source>
</evidence>
<proteinExistence type="predicted"/>
<feature type="domain" description="N-acetyltransferase" evidence="1">
    <location>
        <begin position="9"/>
        <end position="175"/>
    </location>
</feature>
<dbReference type="SUPFAM" id="SSF55729">
    <property type="entry name" value="Acyl-CoA N-acyltransferases (Nat)"/>
    <property type="match status" value="1"/>
</dbReference>
<dbReference type="GO" id="GO:0016747">
    <property type="term" value="F:acyltransferase activity, transferring groups other than amino-acyl groups"/>
    <property type="evidence" value="ECO:0007669"/>
    <property type="project" value="InterPro"/>
</dbReference>
<name>A0A0R2FHK4_9LACO</name>
<organism evidence="2 3">
    <name type="scientific">Lactobacillus selangorensis</name>
    <dbReference type="NCBI Taxonomy" id="81857"/>
    <lineage>
        <taxon>Bacteria</taxon>
        <taxon>Bacillati</taxon>
        <taxon>Bacillota</taxon>
        <taxon>Bacilli</taxon>
        <taxon>Lactobacillales</taxon>
        <taxon>Lactobacillaceae</taxon>
        <taxon>Lactobacillus</taxon>
    </lineage>
</organism>
<gene>
    <name evidence="2" type="ORF">IV38_GL001563</name>
</gene>
<dbReference type="Gene3D" id="3.40.630.30">
    <property type="match status" value="1"/>
</dbReference>
<evidence type="ECO:0000259" key="1">
    <source>
        <dbReference type="PROSITE" id="PS51186"/>
    </source>
</evidence>
<dbReference type="InterPro" id="IPR051531">
    <property type="entry name" value="N-acetyltransferase"/>
</dbReference>
<dbReference type="OrthoDB" id="9798081at2"/>
<dbReference type="PANTHER" id="PTHR43792">
    <property type="entry name" value="GNAT FAMILY, PUTATIVE (AFU_ORTHOLOGUE AFUA_3G00765)-RELATED-RELATED"/>
    <property type="match status" value="1"/>
</dbReference>
<sequence>MTTLTTQRMILRPFKLSDAASVYQYAKNPHVGPIAGWPVHTSVADSRHYIAAYFMRPHIFAITLKNAPNHVIGLIGLELVAEGGGKSFMQPGTAEISYWLGEPFWGQGLAPEAIAAVDRYGFETLHLAAIWCGYKDGNEQSKRAQAKQGYRYDRTIGQMPNPYLAETIVEHFTKLTRAAWQAD</sequence>
<dbReference type="InterPro" id="IPR000182">
    <property type="entry name" value="GNAT_dom"/>
</dbReference>
<accession>A0A0R2FHK4</accession>
<dbReference type="EMBL" id="JQAT01000004">
    <property type="protein sequence ID" value="KRN28113.1"/>
    <property type="molecule type" value="Genomic_DNA"/>
</dbReference>
<dbReference type="PATRIC" id="fig|81857.3.peg.1574"/>
<comment type="caution">
    <text evidence="2">The sequence shown here is derived from an EMBL/GenBank/DDBJ whole genome shotgun (WGS) entry which is preliminary data.</text>
</comment>
<dbReference type="InterPro" id="IPR016181">
    <property type="entry name" value="Acyl_CoA_acyltransferase"/>
</dbReference>
<dbReference type="AlphaFoldDB" id="A0A0R2FHK4"/>
<dbReference type="PROSITE" id="PS51186">
    <property type="entry name" value="GNAT"/>
    <property type="match status" value="1"/>
</dbReference>
<protein>
    <recommendedName>
        <fullName evidence="1">N-acetyltransferase domain-containing protein</fullName>
    </recommendedName>
</protein>
<dbReference type="RefSeq" id="WP_057770199.1">
    <property type="nucleotide sequence ID" value="NZ_JQAT01000004.1"/>
</dbReference>
<evidence type="ECO:0000313" key="2">
    <source>
        <dbReference type="EMBL" id="KRN28113.1"/>
    </source>
</evidence>
<dbReference type="Pfam" id="PF13302">
    <property type="entry name" value="Acetyltransf_3"/>
    <property type="match status" value="1"/>
</dbReference>
<reference evidence="2 3" key="1">
    <citation type="journal article" date="2015" name="Genome Announc.">
        <title>Expanding the biotechnology potential of lactobacilli through comparative genomics of 213 strains and associated genera.</title>
        <authorList>
            <person name="Sun Z."/>
            <person name="Harris H.M."/>
            <person name="McCann A."/>
            <person name="Guo C."/>
            <person name="Argimon S."/>
            <person name="Zhang W."/>
            <person name="Yang X."/>
            <person name="Jeffery I.B."/>
            <person name="Cooney J.C."/>
            <person name="Kagawa T.F."/>
            <person name="Liu W."/>
            <person name="Song Y."/>
            <person name="Salvetti E."/>
            <person name="Wrobel A."/>
            <person name="Rasinkangas P."/>
            <person name="Parkhill J."/>
            <person name="Rea M.C."/>
            <person name="O'Sullivan O."/>
            <person name="Ritari J."/>
            <person name="Douillard F.P."/>
            <person name="Paul Ross R."/>
            <person name="Yang R."/>
            <person name="Briner A.E."/>
            <person name="Felis G.E."/>
            <person name="de Vos W.M."/>
            <person name="Barrangou R."/>
            <person name="Klaenhammer T.R."/>
            <person name="Caufield P.W."/>
            <person name="Cui Y."/>
            <person name="Zhang H."/>
            <person name="O'Toole P.W."/>
        </authorList>
    </citation>
    <scope>NUCLEOTIDE SEQUENCE [LARGE SCALE GENOMIC DNA]</scope>
    <source>
        <strain evidence="2 3">ATCC BAA-66</strain>
    </source>
</reference>
<dbReference type="Proteomes" id="UP000051751">
    <property type="component" value="Unassembled WGS sequence"/>
</dbReference>